<evidence type="ECO:0000313" key="2">
    <source>
        <dbReference type="EMBL" id="KAL2829448.1"/>
    </source>
</evidence>
<dbReference type="Proteomes" id="UP001610335">
    <property type="component" value="Unassembled WGS sequence"/>
</dbReference>
<evidence type="ECO:0000313" key="3">
    <source>
        <dbReference type="Proteomes" id="UP001610335"/>
    </source>
</evidence>
<dbReference type="PANTHER" id="PTHR46082">
    <property type="entry name" value="ATP/GTP-BINDING PROTEIN-RELATED"/>
    <property type="match status" value="1"/>
</dbReference>
<proteinExistence type="predicted"/>
<keyword evidence="3" id="KW-1185">Reference proteome</keyword>
<sequence length="628" mass="68734">MSGHTATAVPHPAVLEPKPCNLPTRDAFHIAIICALSTEANPVTVLLDHEGHDVVVVHMPGPGLTSAAGVATHLQSTFTNISVCFVVGVCGGVPAPSDGVNILLGDVIIATAVVQTDTGRQYPEGFSRKTGVEDSLGRAGGNIRGFLGKLQSDCVHERLRQKTEESMTKLTSNDPFSKARYPGLDKHVLYPAEYRHKHHDRPCEICDRCDTQHDPVCDVALRSSCDELGCKAASQDTQNRTDQISGTAGDEEGMAAKAVRQELRGLNIHFGRIASSNQASLGSRWKVLAHGRLYAKAVLEEWRDTDRATDERIDGRSMVVSLGSVDRVNPEVGRQTVNGNVFYGSVHYYGQVGLFDEVIHNGKEAIKRSKQSIQHSQEQREAQSNHIDSLMETVEAVGSSLMQLFLGDSFMISSLIALSANYFRELTSTQVALGTRIKETETISEDLHASNDKIQAAMIDVDRKLDELYALLPGQDYATENLSIDDAAPEDPQPPREQVTEEADAGETGVHHTDQVTIVDTNFCPERPTSEATEPLTDQGKEAESSSGHASSPDAVQNQQSKTIQLLKEQLATLEGQKCELSTQLDLSRREVEAQQEALEISEARIRDLEARERETERQRRGSWCSIL</sequence>
<dbReference type="Gene3D" id="3.40.50.1580">
    <property type="entry name" value="Nucleoside phosphorylase domain"/>
    <property type="match status" value="1"/>
</dbReference>
<dbReference type="EMBL" id="JBFXLS010000016">
    <property type="protein sequence ID" value="KAL2829448.1"/>
    <property type="molecule type" value="Genomic_DNA"/>
</dbReference>
<dbReference type="SUPFAM" id="SSF53167">
    <property type="entry name" value="Purine and uridine phosphorylases"/>
    <property type="match status" value="1"/>
</dbReference>
<comment type="caution">
    <text evidence="2">The sequence shown here is derived from an EMBL/GenBank/DDBJ whole genome shotgun (WGS) entry which is preliminary data.</text>
</comment>
<accession>A0ABR4INU7</accession>
<feature type="compositionally biased region" description="Polar residues" evidence="1">
    <location>
        <begin position="545"/>
        <end position="560"/>
    </location>
</feature>
<evidence type="ECO:0008006" key="4">
    <source>
        <dbReference type="Google" id="ProtNLM"/>
    </source>
</evidence>
<dbReference type="PANTHER" id="PTHR46082:SF6">
    <property type="entry name" value="AAA+ ATPASE DOMAIN-CONTAINING PROTEIN-RELATED"/>
    <property type="match status" value="1"/>
</dbReference>
<dbReference type="InterPro" id="IPR053137">
    <property type="entry name" value="NLR-like"/>
</dbReference>
<dbReference type="InterPro" id="IPR035994">
    <property type="entry name" value="Nucleoside_phosphorylase_sf"/>
</dbReference>
<protein>
    <recommendedName>
        <fullName evidence="4">Nucleoside phosphorylase domain-containing protein</fullName>
    </recommendedName>
</protein>
<evidence type="ECO:0000256" key="1">
    <source>
        <dbReference type="SAM" id="MobiDB-lite"/>
    </source>
</evidence>
<name>A0ABR4INU7_9EURO</name>
<organism evidence="2 3">
    <name type="scientific">Aspergillus cavernicola</name>
    <dbReference type="NCBI Taxonomy" id="176166"/>
    <lineage>
        <taxon>Eukaryota</taxon>
        <taxon>Fungi</taxon>
        <taxon>Dikarya</taxon>
        <taxon>Ascomycota</taxon>
        <taxon>Pezizomycotina</taxon>
        <taxon>Eurotiomycetes</taxon>
        <taxon>Eurotiomycetidae</taxon>
        <taxon>Eurotiales</taxon>
        <taxon>Aspergillaceae</taxon>
        <taxon>Aspergillus</taxon>
        <taxon>Aspergillus subgen. Nidulantes</taxon>
    </lineage>
</organism>
<feature type="region of interest" description="Disordered" evidence="1">
    <location>
        <begin position="484"/>
        <end position="560"/>
    </location>
</feature>
<gene>
    <name evidence="2" type="ORF">BDW59DRAFT_159038</name>
</gene>
<reference evidence="2 3" key="1">
    <citation type="submission" date="2024-07" db="EMBL/GenBank/DDBJ databases">
        <title>Section-level genome sequencing and comparative genomics of Aspergillus sections Usti and Cavernicolus.</title>
        <authorList>
            <consortium name="Lawrence Berkeley National Laboratory"/>
            <person name="Nybo J.L."/>
            <person name="Vesth T.C."/>
            <person name="Theobald S."/>
            <person name="Frisvad J.C."/>
            <person name="Larsen T.O."/>
            <person name="Kjaerboelling I."/>
            <person name="Rothschild-Mancinelli K."/>
            <person name="Lyhne E.K."/>
            <person name="Kogle M.E."/>
            <person name="Barry K."/>
            <person name="Clum A."/>
            <person name="Na H."/>
            <person name="Ledsgaard L."/>
            <person name="Lin J."/>
            <person name="Lipzen A."/>
            <person name="Kuo A."/>
            <person name="Riley R."/>
            <person name="Mondo S."/>
            <person name="LaButti K."/>
            <person name="Haridas S."/>
            <person name="Pangalinan J."/>
            <person name="Salamov A.A."/>
            <person name="Simmons B.A."/>
            <person name="Magnuson J.K."/>
            <person name="Chen J."/>
            <person name="Drula E."/>
            <person name="Henrissat B."/>
            <person name="Wiebenga A."/>
            <person name="Lubbers R.J."/>
            <person name="Gomes A.C."/>
            <person name="Makela M.R."/>
            <person name="Stajich J."/>
            <person name="Grigoriev I.V."/>
            <person name="Mortensen U.H."/>
            <person name="De vries R.P."/>
            <person name="Baker S.E."/>
            <person name="Andersen M.R."/>
        </authorList>
    </citation>
    <scope>NUCLEOTIDE SEQUENCE [LARGE SCALE GENOMIC DNA]</scope>
    <source>
        <strain evidence="2 3">CBS 600.67</strain>
    </source>
</reference>